<dbReference type="GO" id="GO:0043190">
    <property type="term" value="C:ATP-binding cassette (ABC) transporter complex"/>
    <property type="evidence" value="ECO:0007669"/>
    <property type="project" value="InterPro"/>
</dbReference>
<dbReference type="PANTHER" id="PTHR30290:SF9">
    <property type="entry name" value="OLIGOPEPTIDE-BINDING PROTEIN APPA"/>
    <property type="match status" value="1"/>
</dbReference>
<dbReference type="CDD" id="cd00995">
    <property type="entry name" value="PBP2_NikA_DppA_OppA_like"/>
    <property type="match status" value="1"/>
</dbReference>
<keyword evidence="6" id="KW-1185">Reference proteome</keyword>
<dbReference type="OrthoDB" id="9801912at2"/>
<evidence type="ECO:0000313" key="5">
    <source>
        <dbReference type="EMBL" id="SPQ00181.1"/>
    </source>
</evidence>
<organism evidence="5 6">
    <name type="scientific">Candidatus Sulfobium mesophilum</name>
    <dbReference type="NCBI Taxonomy" id="2016548"/>
    <lineage>
        <taxon>Bacteria</taxon>
        <taxon>Pseudomonadati</taxon>
        <taxon>Nitrospirota</taxon>
        <taxon>Nitrospiria</taxon>
        <taxon>Nitrospirales</taxon>
        <taxon>Nitrospiraceae</taxon>
        <taxon>Candidatus Sulfobium</taxon>
    </lineage>
</organism>
<dbReference type="PIRSF" id="PIRSF002741">
    <property type="entry name" value="MppA"/>
    <property type="match status" value="1"/>
</dbReference>
<comment type="similarity">
    <text evidence="1">Belongs to the bacterial solute-binding protein 5 family.</text>
</comment>
<dbReference type="EMBL" id="OUUY01000063">
    <property type="protein sequence ID" value="SPQ00181.1"/>
    <property type="molecule type" value="Genomic_DNA"/>
</dbReference>
<dbReference type="GO" id="GO:1904680">
    <property type="term" value="F:peptide transmembrane transporter activity"/>
    <property type="evidence" value="ECO:0007669"/>
    <property type="project" value="TreeGrafter"/>
</dbReference>
<dbReference type="Gene3D" id="3.90.76.10">
    <property type="entry name" value="Dipeptide-binding Protein, Domain 1"/>
    <property type="match status" value="1"/>
</dbReference>
<evidence type="ECO:0000313" key="6">
    <source>
        <dbReference type="Proteomes" id="UP000245125"/>
    </source>
</evidence>
<dbReference type="Gene3D" id="3.10.105.10">
    <property type="entry name" value="Dipeptide-binding Protein, Domain 3"/>
    <property type="match status" value="1"/>
</dbReference>
<sequence>MQYIFGRNYWNTLSVFFLLAFLIISPACSSRNRTEGFIHYRLNYNPTTLDPALIVDVTGGLIAAKLFNGLVRLDEKLNVIPDIAERWEIKGRGTEYLFFLKHNVKFLNNREVTAYDIKYSFKRILDPGGRSPNSWVLDKILGAREYMSGRVADVEGLEVKDRYTLKIKLVKPFSPFLNLLTMTAAYIVPEEEVKRWGADFASHPVGSGPFRLKEWRHNNRLTLEKNGDYFDGPAAIKGIVYRIIPEDLTAVSEFELGNLDVISIPSYEYSRYVRSPKWRSLVSSVEGLNTYYLGFNCARAPFNNIGLRKAVSSSIDRKKILDTFYEGRGRLAEGPVPDLLRRWYTHNPNRYDPSAAKKIIEKEVVDNRTVNFYITADQEVVDIAEVIQSYLKKAGLDVRIKQLEWSAYKAAINNGEADLFWISWWADYPDPENFLFPLFHSSNHGASGNRARYTNKEVDRLIEAGQRSVDLSERDSAYGVAENIISEESPWVFFWHKTDYTVRQPYVRNYRIYPIYSMDKGLEVSF</sequence>
<dbReference type="InterPro" id="IPR039424">
    <property type="entry name" value="SBP_5"/>
</dbReference>
<evidence type="ECO:0000259" key="4">
    <source>
        <dbReference type="Pfam" id="PF00496"/>
    </source>
</evidence>
<accession>A0A2U3QFI0</accession>
<dbReference type="InterPro" id="IPR030678">
    <property type="entry name" value="Peptide/Ni-bd"/>
</dbReference>
<evidence type="ECO:0000256" key="3">
    <source>
        <dbReference type="ARBA" id="ARBA00022729"/>
    </source>
</evidence>
<proteinExistence type="inferred from homology"/>
<dbReference type="Proteomes" id="UP000245125">
    <property type="component" value="Unassembled WGS sequence"/>
</dbReference>
<dbReference type="AlphaFoldDB" id="A0A2U3QFI0"/>
<dbReference type="InterPro" id="IPR000914">
    <property type="entry name" value="SBP_5_dom"/>
</dbReference>
<dbReference type="SUPFAM" id="SSF53850">
    <property type="entry name" value="Periplasmic binding protein-like II"/>
    <property type="match status" value="1"/>
</dbReference>
<gene>
    <name evidence="5" type="ORF">NBG4_190024</name>
</gene>
<dbReference type="Gene3D" id="3.40.190.10">
    <property type="entry name" value="Periplasmic binding protein-like II"/>
    <property type="match status" value="1"/>
</dbReference>
<protein>
    <recommendedName>
        <fullName evidence="4">Solute-binding protein family 5 domain-containing protein</fullName>
    </recommendedName>
</protein>
<keyword evidence="3" id="KW-0732">Signal</keyword>
<evidence type="ECO:0000256" key="1">
    <source>
        <dbReference type="ARBA" id="ARBA00005695"/>
    </source>
</evidence>
<reference evidence="6" key="1">
    <citation type="submission" date="2018-03" db="EMBL/GenBank/DDBJ databases">
        <authorList>
            <person name="Zecchin S."/>
        </authorList>
    </citation>
    <scope>NUCLEOTIDE SEQUENCE [LARGE SCALE GENOMIC DNA]</scope>
</reference>
<dbReference type="GO" id="GO:0015833">
    <property type="term" value="P:peptide transport"/>
    <property type="evidence" value="ECO:0007669"/>
    <property type="project" value="TreeGrafter"/>
</dbReference>
<dbReference type="GO" id="GO:0030288">
    <property type="term" value="C:outer membrane-bounded periplasmic space"/>
    <property type="evidence" value="ECO:0007669"/>
    <property type="project" value="UniProtKB-ARBA"/>
</dbReference>
<keyword evidence="2" id="KW-0813">Transport</keyword>
<evidence type="ECO:0000256" key="2">
    <source>
        <dbReference type="ARBA" id="ARBA00022448"/>
    </source>
</evidence>
<name>A0A2U3QFI0_9BACT</name>
<dbReference type="PANTHER" id="PTHR30290">
    <property type="entry name" value="PERIPLASMIC BINDING COMPONENT OF ABC TRANSPORTER"/>
    <property type="match status" value="1"/>
</dbReference>
<feature type="domain" description="Solute-binding protein family 5" evidence="4">
    <location>
        <begin position="79"/>
        <end position="444"/>
    </location>
</feature>
<dbReference type="Pfam" id="PF00496">
    <property type="entry name" value="SBP_bac_5"/>
    <property type="match status" value="1"/>
</dbReference>